<dbReference type="Proteomes" id="UP000823775">
    <property type="component" value="Unassembled WGS sequence"/>
</dbReference>
<proteinExistence type="predicted"/>
<organism evidence="1 2">
    <name type="scientific">Datura stramonium</name>
    <name type="common">Jimsonweed</name>
    <name type="synonym">Common thornapple</name>
    <dbReference type="NCBI Taxonomy" id="4076"/>
    <lineage>
        <taxon>Eukaryota</taxon>
        <taxon>Viridiplantae</taxon>
        <taxon>Streptophyta</taxon>
        <taxon>Embryophyta</taxon>
        <taxon>Tracheophyta</taxon>
        <taxon>Spermatophyta</taxon>
        <taxon>Magnoliopsida</taxon>
        <taxon>eudicotyledons</taxon>
        <taxon>Gunneridae</taxon>
        <taxon>Pentapetalae</taxon>
        <taxon>asterids</taxon>
        <taxon>lamiids</taxon>
        <taxon>Solanales</taxon>
        <taxon>Solanaceae</taxon>
        <taxon>Solanoideae</taxon>
        <taxon>Datureae</taxon>
        <taxon>Datura</taxon>
    </lineage>
</organism>
<dbReference type="EMBL" id="JACEIK010001581">
    <property type="protein sequence ID" value="MCD7470539.1"/>
    <property type="molecule type" value="Genomic_DNA"/>
</dbReference>
<gene>
    <name evidence="1" type="ORF">HAX54_010494</name>
</gene>
<evidence type="ECO:0000313" key="1">
    <source>
        <dbReference type="EMBL" id="MCD7470539.1"/>
    </source>
</evidence>
<reference evidence="1 2" key="1">
    <citation type="journal article" date="2021" name="BMC Genomics">
        <title>Datura genome reveals duplications of psychoactive alkaloid biosynthetic genes and high mutation rate following tissue culture.</title>
        <authorList>
            <person name="Rajewski A."/>
            <person name="Carter-House D."/>
            <person name="Stajich J."/>
            <person name="Litt A."/>
        </authorList>
    </citation>
    <scope>NUCLEOTIDE SEQUENCE [LARGE SCALE GENOMIC DNA]</scope>
    <source>
        <strain evidence="1">AR-01</strain>
    </source>
</reference>
<keyword evidence="2" id="KW-1185">Reference proteome</keyword>
<evidence type="ECO:0000313" key="2">
    <source>
        <dbReference type="Proteomes" id="UP000823775"/>
    </source>
</evidence>
<protein>
    <submittedName>
        <fullName evidence="1">Uncharacterized protein</fullName>
    </submittedName>
</protein>
<sequence length="95" mass="10571">NPVIFGVLPSSRPPQQVLFSAIADPPRWFLTRCSESTAMGYLSLQRNLPNTTHISSTRIPLFTKNSQKIPIMPVKIPIVINPAIFTLDNTIGKKK</sequence>
<name>A0ABS8TI48_DATST</name>
<feature type="non-terminal residue" evidence="1">
    <location>
        <position position="1"/>
    </location>
</feature>
<accession>A0ABS8TI48</accession>
<comment type="caution">
    <text evidence="1">The sequence shown here is derived from an EMBL/GenBank/DDBJ whole genome shotgun (WGS) entry which is preliminary data.</text>
</comment>